<gene>
    <name evidence="2" type="ORF">GALMADRAFT_1187647</name>
</gene>
<dbReference type="Proteomes" id="UP000027222">
    <property type="component" value="Unassembled WGS sequence"/>
</dbReference>
<keyword evidence="1" id="KW-1133">Transmembrane helix</keyword>
<organism evidence="2 3">
    <name type="scientific">Galerina marginata (strain CBS 339.88)</name>
    <dbReference type="NCBI Taxonomy" id="685588"/>
    <lineage>
        <taxon>Eukaryota</taxon>
        <taxon>Fungi</taxon>
        <taxon>Dikarya</taxon>
        <taxon>Basidiomycota</taxon>
        <taxon>Agaricomycotina</taxon>
        <taxon>Agaricomycetes</taxon>
        <taxon>Agaricomycetidae</taxon>
        <taxon>Agaricales</taxon>
        <taxon>Agaricineae</taxon>
        <taxon>Strophariaceae</taxon>
        <taxon>Galerina</taxon>
    </lineage>
</organism>
<dbReference type="EMBL" id="KL142372">
    <property type="protein sequence ID" value="KDR80257.1"/>
    <property type="molecule type" value="Genomic_DNA"/>
</dbReference>
<evidence type="ECO:0000313" key="3">
    <source>
        <dbReference type="Proteomes" id="UP000027222"/>
    </source>
</evidence>
<keyword evidence="1" id="KW-0472">Membrane</keyword>
<evidence type="ECO:0008006" key="4">
    <source>
        <dbReference type="Google" id="ProtNLM"/>
    </source>
</evidence>
<feature type="transmembrane region" description="Helical" evidence="1">
    <location>
        <begin position="20"/>
        <end position="42"/>
    </location>
</feature>
<sequence length="79" mass="9391">MKPLTNYEDTWSPGRLDVVFPFFHLGFCGFFWFSPPYILLIYHSSIHHVCSSSTYTTHYLYIHTFSISIYTLTSHHLNR</sequence>
<keyword evidence="3" id="KW-1185">Reference proteome</keyword>
<evidence type="ECO:0000313" key="2">
    <source>
        <dbReference type="EMBL" id="KDR80257.1"/>
    </source>
</evidence>
<protein>
    <recommendedName>
        <fullName evidence="4">Transmembrane protein</fullName>
    </recommendedName>
</protein>
<dbReference type="AlphaFoldDB" id="A0A067TD26"/>
<keyword evidence="1" id="KW-0812">Transmembrane</keyword>
<evidence type="ECO:0000256" key="1">
    <source>
        <dbReference type="SAM" id="Phobius"/>
    </source>
</evidence>
<proteinExistence type="predicted"/>
<accession>A0A067TD26</accession>
<name>A0A067TD26_GALM3</name>
<dbReference type="HOGENOM" id="CLU_2606218_0_0_1"/>
<reference evidence="3" key="1">
    <citation type="journal article" date="2014" name="Proc. Natl. Acad. Sci. U.S.A.">
        <title>Extensive sampling of basidiomycete genomes demonstrates inadequacy of the white-rot/brown-rot paradigm for wood decay fungi.</title>
        <authorList>
            <person name="Riley R."/>
            <person name="Salamov A.A."/>
            <person name="Brown D.W."/>
            <person name="Nagy L.G."/>
            <person name="Floudas D."/>
            <person name="Held B.W."/>
            <person name="Levasseur A."/>
            <person name="Lombard V."/>
            <person name="Morin E."/>
            <person name="Otillar R."/>
            <person name="Lindquist E.A."/>
            <person name="Sun H."/>
            <person name="LaButti K.M."/>
            <person name="Schmutz J."/>
            <person name="Jabbour D."/>
            <person name="Luo H."/>
            <person name="Baker S.E."/>
            <person name="Pisabarro A.G."/>
            <person name="Walton J.D."/>
            <person name="Blanchette R.A."/>
            <person name="Henrissat B."/>
            <person name="Martin F."/>
            <person name="Cullen D."/>
            <person name="Hibbett D.S."/>
            <person name="Grigoriev I.V."/>
        </authorList>
    </citation>
    <scope>NUCLEOTIDE SEQUENCE [LARGE SCALE GENOMIC DNA]</scope>
    <source>
        <strain evidence="3">CBS 339.88</strain>
    </source>
</reference>